<name>A0A918IM59_9ACTN</name>
<feature type="compositionally biased region" description="Acidic residues" evidence="1">
    <location>
        <begin position="83"/>
        <end position="102"/>
    </location>
</feature>
<comment type="caution">
    <text evidence="2">The sequence shown here is derived from an EMBL/GenBank/DDBJ whole genome shotgun (WGS) entry which is preliminary data.</text>
</comment>
<dbReference type="RefSeq" id="WP_191878727.1">
    <property type="nucleotide sequence ID" value="NZ_BMTD01000050.1"/>
</dbReference>
<keyword evidence="3" id="KW-1185">Reference proteome</keyword>
<sequence>MSTGAQVREIVRPGTAFTALWSGSVVLAGMVCRCGGRVLGWAWDVASVDADATAAVQAKADKAARAKAAKARAKARKAAKADQDDDAEDGDDDQEQDDDAEAEVTARPVKPVRRPVLESLGLAAFGGLLASGAAGTAGTLLWPYVQQLGPYQGVLATAGGLGWAVAAWMLAPAPAEAEDDDQEPDAEAQQPEAEDAEAGEAAPDRGTALLLHVVGALAEAEAAGRVGLHLDVVLTSAIKAGLLAEGMEQGEFRTWVERAGLPVADKVGYRIGGKPVTRVGLRIDAATAALGMSPAALLAARSQAPVTAPGETPAAAAAAPARVPAQVVGERPAEVPVGTPAPAVLRLIPGGLLDPDSAPSPALSQGQAQGAR</sequence>
<evidence type="ECO:0000313" key="3">
    <source>
        <dbReference type="Proteomes" id="UP000618795"/>
    </source>
</evidence>
<evidence type="ECO:0000256" key="1">
    <source>
        <dbReference type="SAM" id="MobiDB-lite"/>
    </source>
</evidence>
<feature type="region of interest" description="Disordered" evidence="1">
    <location>
        <begin position="175"/>
        <end position="202"/>
    </location>
</feature>
<dbReference type="Proteomes" id="UP000618795">
    <property type="component" value="Unassembled WGS sequence"/>
</dbReference>
<dbReference type="EMBL" id="BMTD01000050">
    <property type="protein sequence ID" value="GGV31049.1"/>
    <property type="molecule type" value="Genomic_DNA"/>
</dbReference>
<protein>
    <submittedName>
        <fullName evidence="2">Uncharacterized protein</fullName>
    </submittedName>
</protein>
<proteinExistence type="predicted"/>
<reference evidence="2" key="2">
    <citation type="submission" date="2020-09" db="EMBL/GenBank/DDBJ databases">
        <authorList>
            <person name="Sun Q."/>
            <person name="Ohkuma M."/>
        </authorList>
    </citation>
    <scope>NUCLEOTIDE SEQUENCE</scope>
    <source>
        <strain evidence="2">JCM 4369</strain>
    </source>
</reference>
<feature type="compositionally biased region" description="Acidic residues" evidence="1">
    <location>
        <begin position="176"/>
        <end position="198"/>
    </location>
</feature>
<organism evidence="2 3">
    <name type="scientific">Streptomyces filipinensis</name>
    <dbReference type="NCBI Taxonomy" id="66887"/>
    <lineage>
        <taxon>Bacteria</taxon>
        <taxon>Bacillati</taxon>
        <taxon>Actinomycetota</taxon>
        <taxon>Actinomycetes</taxon>
        <taxon>Kitasatosporales</taxon>
        <taxon>Streptomycetaceae</taxon>
        <taxon>Streptomyces</taxon>
    </lineage>
</organism>
<gene>
    <name evidence="2" type="ORF">GCM10010260_84200</name>
</gene>
<feature type="region of interest" description="Disordered" evidence="1">
    <location>
        <begin position="75"/>
        <end position="110"/>
    </location>
</feature>
<reference evidence="2" key="1">
    <citation type="journal article" date="2014" name="Int. J. Syst. Evol. Microbiol.">
        <title>Complete genome sequence of Corynebacterium casei LMG S-19264T (=DSM 44701T), isolated from a smear-ripened cheese.</title>
        <authorList>
            <consortium name="US DOE Joint Genome Institute (JGI-PGF)"/>
            <person name="Walter F."/>
            <person name="Albersmeier A."/>
            <person name="Kalinowski J."/>
            <person name="Ruckert C."/>
        </authorList>
    </citation>
    <scope>NUCLEOTIDE SEQUENCE</scope>
    <source>
        <strain evidence="2">JCM 4369</strain>
    </source>
</reference>
<dbReference type="AlphaFoldDB" id="A0A918IM59"/>
<feature type="region of interest" description="Disordered" evidence="1">
    <location>
        <begin position="350"/>
        <end position="372"/>
    </location>
</feature>
<feature type="compositionally biased region" description="Polar residues" evidence="1">
    <location>
        <begin position="362"/>
        <end position="372"/>
    </location>
</feature>
<evidence type="ECO:0000313" key="2">
    <source>
        <dbReference type="EMBL" id="GGV31049.1"/>
    </source>
</evidence>
<accession>A0A918IM59</accession>